<name>Q02A17_SOLUE</name>
<dbReference type="GO" id="GO:0032259">
    <property type="term" value="P:methylation"/>
    <property type="evidence" value="ECO:0007669"/>
    <property type="project" value="InterPro"/>
</dbReference>
<dbReference type="Gene3D" id="3.10.290.10">
    <property type="entry name" value="RNA-binding S4 domain"/>
    <property type="match status" value="1"/>
</dbReference>
<dbReference type="NCBIfam" id="TIGR00478">
    <property type="entry name" value="tly"/>
    <property type="match status" value="1"/>
</dbReference>
<evidence type="ECO:0000313" key="5">
    <source>
        <dbReference type="EMBL" id="ABJ82109.1"/>
    </source>
</evidence>
<organism evidence="5">
    <name type="scientific">Solibacter usitatus (strain Ellin6076)</name>
    <dbReference type="NCBI Taxonomy" id="234267"/>
    <lineage>
        <taxon>Bacteria</taxon>
        <taxon>Pseudomonadati</taxon>
        <taxon>Acidobacteriota</taxon>
        <taxon>Terriglobia</taxon>
        <taxon>Bryobacterales</taxon>
        <taxon>Solibacteraceae</taxon>
        <taxon>Candidatus Solibacter</taxon>
    </lineage>
</organism>
<dbReference type="SUPFAM" id="SSF53335">
    <property type="entry name" value="S-adenosyl-L-methionine-dependent methyltransferases"/>
    <property type="match status" value="1"/>
</dbReference>
<proteinExistence type="inferred from homology"/>
<dbReference type="STRING" id="234267.Acid_1115"/>
<dbReference type="InterPro" id="IPR004538">
    <property type="entry name" value="Hemolysin_A/TlyA"/>
</dbReference>
<protein>
    <submittedName>
        <fullName evidence="5">Hemolysin A</fullName>
    </submittedName>
</protein>
<comment type="similarity">
    <text evidence="2">Belongs to the TlyA family.</text>
</comment>
<dbReference type="GO" id="GO:0008168">
    <property type="term" value="F:methyltransferase activity"/>
    <property type="evidence" value="ECO:0007669"/>
    <property type="project" value="InterPro"/>
</dbReference>
<dbReference type="OrthoDB" id="9784736at2"/>
<accession>Q02A17</accession>
<dbReference type="PROSITE" id="PS50889">
    <property type="entry name" value="S4"/>
    <property type="match status" value="1"/>
</dbReference>
<sequence>MKTRLDRLIVDRGLVESREKAQALIMAGEVRVNGQKAAKPGQPVESDCKIEMLSRPPYVSRGGYKLAGALRHFALDVAGKICADIGSSTGGFTDVLLQNGAARVHAVDVGAGQLDWKIRTDPRVVLHEGVNAREVSLAEIGEPIDFLTCDVSFISVTLILPAVVSLLQPTGQMVILIKPQFEVGKGQVGKGGIVREPELHRAACEKVERAVREIGFETAIIESSIAGAEGNKEFLLYAHH</sequence>
<evidence type="ECO:0000259" key="4">
    <source>
        <dbReference type="SMART" id="SM00363"/>
    </source>
</evidence>
<dbReference type="InterPro" id="IPR047048">
    <property type="entry name" value="TlyA"/>
</dbReference>
<dbReference type="Gene3D" id="3.40.50.150">
    <property type="entry name" value="Vaccinia Virus protein VP39"/>
    <property type="match status" value="1"/>
</dbReference>
<dbReference type="InterPro" id="IPR036986">
    <property type="entry name" value="S4_RNA-bd_sf"/>
</dbReference>
<dbReference type="SMART" id="SM00363">
    <property type="entry name" value="S4"/>
    <property type="match status" value="1"/>
</dbReference>
<keyword evidence="1 3" id="KW-0694">RNA-binding</keyword>
<dbReference type="InterPro" id="IPR002877">
    <property type="entry name" value="RNA_MeTrfase_FtsJ_dom"/>
</dbReference>
<dbReference type="Pfam" id="PF01479">
    <property type="entry name" value="S4"/>
    <property type="match status" value="1"/>
</dbReference>
<evidence type="ECO:0000256" key="2">
    <source>
        <dbReference type="ARBA" id="ARBA00029460"/>
    </source>
</evidence>
<evidence type="ECO:0000256" key="3">
    <source>
        <dbReference type="PROSITE-ProRule" id="PRU00182"/>
    </source>
</evidence>
<dbReference type="EMBL" id="CP000473">
    <property type="protein sequence ID" value="ABJ82109.1"/>
    <property type="molecule type" value="Genomic_DNA"/>
</dbReference>
<dbReference type="SUPFAM" id="SSF55174">
    <property type="entry name" value="Alpha-L RNA-binding motif"/>
    <property type="match status" value="1"/>
</dbReference>
<dbReference type="InParanoid" id="Q02A17"/>
<dbReference type="InterPro" id="IPR029063">
    <property type="entry name" value="SAM-dependent_MTases_sf"/>
</dbReference>
<evidence type="ECO:0000256" key="1">
    <source>
        <dbReference type="ARBA" id="ARBA00022884"/>
    </source>
</evidence>
<dbReference type="GO" id="GO:0003723">
    <property type="term" value="F:RNA binding"/>
    <property type="evidence" value="ECO:0007669"/>
    <property type="project" value="UniProtKB-KW"/>
</dbReference>
<dbReference type="CDD" id="cd00165">
    <property type="entry name" value="S4"/>
    <property type="match status" value="1"/>
</dbReference>
<dbReference type="PANTHER" id="PTHR32319">
    <property type="entry name" value="BACTERIAL HEMOLYSIN-LIKE PROTEIN"/>
    <property type="match status" value="1"/>
</dbReference>
<dbReference type="Pfam" id="PF01728">
    <property type="entry name" value="FtsJ"/>
    <property type="match status" value="1"/>
</dbReference>
<gene>
    <name evidence="5" type="ordered locus">Acid_1115</name>
</gene>
<dbReference type="InterPro" id="IPR002942">
    <property type="entry name" value="S4_RNA-bd"/>
</dbReference>
<dbReference type="PANTHER" id="PTHR32319:SF0">
    <property type="entry name" value="BACTERIAL HEMOLYSIN-LIKE PROTEIN"/>
    <property type="match status" value="1"/>
</dbReference>
<reference evidence="5" key="1">
    <citation type="submission" date="2006-10" db="EMBL/GenBank/DDBJ databases">
        <title>Complete sequence of Solibacter usitatus Ellin6076.</title>
        <authorList>
            <consortium name="US DOE Joint Genome Institute"/>
            <person name="Copeland A."/>
            <person name="Lucas S."/>
            <person name="Lapidus A."/>
            <person name="Barry K."/>
            <person name="Detter J.C."/>
            <person name="Glavina del Rio T."/>
            <person name="Hammon N."/>
            <person name="Israni S."/>
            <person name="Dalin E."/>
            <person name="Tice H."/>
            <person name="Pitluck S."/>
            <person name="Thompson L.S."/>
            <person name="Brettin T."/>
            <person name="Bruce D."/>
            <person name="Han C."/>
            <person name="Tapia R."/>
            <person name="Gilna P."/>
            <person name="Schmutz J."/>
            <person name="Larimer F."/>
            <person name="Land M."/>
            <person name="Hauser L."/>
            <person name="Kyrpides N."/>
            <person name="Mikhailova N."/>
            <person name="Janssen P.H."/>
            <person name="Kuske C.R."/>
            <person name="Richardson P."/>
        </authorList>
    </citation>
    <scope>NUCLEOTIDE SEQUENCE</scope>
    <source>
        <strain evidence="5">Ellin6076</strain>
    </source>
</reference>
<dbReference type="PIRSF" id="PIRSF005578">
    <property type="entry name" value="TlyA"/>
    <property type="match status" value="1"/>
</dbReference>
<dbReference type="eggNOG" id="COG1189">
    <property type="taxonomic scope" value="Bacteria"/>
</dbReference>
<dbReference type="KEGG" id="sus:Acid_1115"/>
<dbReference type="HOGENOM" id="CLU_058015_3_0_0"/>
<feature type="domain" description="RNA-binding S4" evidence="4">
    <location>
        <begin position="3"/>
        <end position="67"/>
    </location>
</feature>
<dbReference type="AlphaFoldDB" id="Q02A17"/>
<dbReference type="CDD" id="cd02440">
    <property type="entry name" value="AdoMet_MTases"/>
    <property type="match status" value="1"/>
</dbReference>